<comment type="caution">
    <text evidence="1">The sequence shown here is derived from an EMBL/GenBank/DDBJ whole genome shotgun (WGS) entry which is preliminary data.</text>
</comment>
<name>A0A835BT42_9POAL</name>
<proteinExistence type="predicted"/>
<protein>
    <submittedName>
        <fullName evidence="1">Uncharacterized protein</fullName>
    </submittedName>
</protein>
<keyword evidence="2" id="KW-1185">Reference proteome</keyword>
<evidence type="ECO:0000313" key="1">
    <source>
        <dbReference type="EMBL" id="KAF8697573.1"/>
    </source>
</evidence>
<accession>A0A835BT42</accession>
<dbReference type="EMBL" id="JACEFO010001869">
    <property type="protein sequence ID" value="KAF8697573.1"/>
    <property type="molecule type" value="Genomic_DNA"/>
</dbReference>
<dbReference type="OrthoDB" id="3265906at2759"/>
<reference evidence="1" key="1">
    <citation type="submission" date="2020-07" db="EMBL/GenBank/DDBJ databases">
        <title>Genome sequence and genetic diversity analysis of an under-domesticated orphan crop, white fonio (Digitaria exilis).</title>
        <authorList>
            <person name="Bennetzen J.L."/>
            <person name="Chen S."/>
            <person name="Ma X."/>
            <person name="Wang X."/>
            <person name="Yssel A.E.J."/>
            <person name="Chaluvadi S.R."/>
            <person name="Johnson M."/>
            <person name="Gangashetty P."/>
            <person name="Hamidou F."/>
            <person name="Sanogo M.D."/>
            <person name="Zwaenepoel A."/>
            <person name="Wallace J."/>
            <person name="Van De Peer Y."/>
            <person name="Van Deynze A."/>
        </authorList>
    </citation>
    <scope>NUCLEOTIDE SEQUENCE</scope>
    <source>
        <tissue evidence="1">Leaves</tissue>
    </source>
</reference>
<evidence type="ECO:0000313" key="2">
    <source>
        <dbReference type="Proteomes" id="UP000636709"/>
    </source>
</evidence>
<sequence length="111" mass="12057">MDTLADYYWHCYFWNKQVGFKWTIQTFAFDESDSTVFYSAPLFVDISGMNFVPSGIPLARMGATVTAIDAVGKNIKIASIHAASDPATASIEYCCTTAGSPSLLPSATIEQ</sequence>
<gene>
    <name evidence="1" type="ORF">HU200_035757</name>
</gene>
<organism evidence="1 2">
    <name type="scientific">Digitaria exilis</name>
    <dbReference type="NCBI Taxonomy" id="1010633"/>
    <lineage>
        <taxon>Eukaryota</taxon>
        <taxon>Viridiplantae</taxon>
        <taxon>Streptophyta</taxon>
        <taxon>Embryophyta</taxon>
        <taxon>Tracheophyta</taxon>
        <taxon>Spermatophyta</taxon>
        <taxon>Magnoliopsida</taxon>
        <taxon>Liliopsida</taxon>
        <taxon>Poales</taxon>
        <taxon>Poaceae</taxon>
        <taxon>PACMAD clade</taxon>
        <taxon>Panicoideae</taxon>
        <taxon>Panicodae</taxon>
        <taxon>Paniceae</taxon>
        <taxon>Anthephorinae</taxon>
        <taxon>Digitaria</taxon>
    </lineage>
</organism>
<dbReference type="AlphaFoldDB" id="A0A835BT42"/>
<dbReference type="Proteomes" id="UP000636709">
    <property type="component" value="Unassembled WGS sequence"/>
</dbReference>